<evidence type="ECO:0000313" key="2">
    <source>
        <dbReference type="Proteomes" id="UP001215598"/>
    </source>
</evidence>
<reference evidence="1" key="1">
    <citation type="submission" date="2023-03" db="EMBL/GenBank/DDBJ databases">
        <title>Massive genome expansion in bonnet fungi (Mycena s.s.) driven by repeated elements and novel gene families across ecological guilds.</title>
        <authorList>
            <consortium name="Lawrence Berkeley National Laboratory"/>
            <person name="Harder C.B."/>
            <person name="Miyauchi S."/>
            <person name="Viragh M."/>
            <person name="Kuo A."/>
            <person name="Thoen E."/>
            <person name="Andreopoulos B."/>
            <person name="Lu D."/>
            <person name="Skrede I."/>
            <person name="Drula E."/>
            <person name="Henrissat B."/>
            <person name="Morin E."/>
            <person name="Kohler A."/>
            <person name="Barry K."/>
            <person name="LaButti K."/>
            <person name="Morin E."/>
            <person name="Salamov A."/>
            <person name="Lipzen A."/>
            <person name="Mereny Z."/>
            <person name="Hegedus B."/>
            <person name="Baldrian P."/>
            <person name="Stursova M."/>
            <person name="Weitz H."/>
            <person name="Taylor A."/>
            <person name="Grigoriev I.V."/>
            <person name="Nagy L.G."/>
            <person name="Martin F."/>
            <person name="Kauserud H."/>
        </authorList>
    </citation>
    <scope>NUCLEOTIDE SEQUENCE</scope>
    <source>
        <strain evidence="1">CBHHK182m</strain>
    </source>
</reference>
<accession>A0AAD7DP20</accession>
<dbReference type="AlphaFoldDB" id="A0AAD7DP20"/>
<proteinExistence type="predicted"/>
<protein>
    <recommendedName>
        <fullName evidence="3">F-box domain-containing protein</fullName>
    </recommendedName>
</protein>
<organism evidence="1 2">
    <name type="scientific">Mycena metata</name>
    <dbReference type="NCBI Taxonomy" id="1033252"/>
    <lineage>
        <taxon>Eukaryota</taxon>
        <taxon>Fungi</taxon>
        <taxon>Dikarya</taxon>
        <taxon>Basidiomycota</taxon>
        <taxon>Agaricomycotina</taxon>
        <taxon>Agaricomycetes</taxon>
        <taxon>Agaricomycetidae</taxon>
        <taxon>Agaricales</taxon>
        <taxon>Marasmiineae</taxon>
        <taxon>Mycenaceae</taxon>
        <taxon>Mycena</taxon>
    </lineage>
</organism>
<comment type="caution">
    <text evidence="1">The sequence shown here is derived from an EMBL/GenBank/DDBJ whole genome shotgun (WGS) entry which is preliminary data.</text>
</comment>
<name>A0AAD7DP20_9AGAR</name>
<sequence length="449" mass="50024">MSMPPPSFIPSHSPRLPGELVDMVIDHLKSDKSALIACSRVSRIWVPRSRRYRFATISFRVVYLEDADGSNERQLQQIHKFLVFAKSPLATFIAAVTEVRIEHRSDLRFTSPMISPERILAGLERCGIRPTRLYLNCYTHLESWVPTPPFGPSLASSVVHLHLALDDNLIGRGALLDYVSAFRLLESLTLTGTPKNVALTFPTALAWPTNLHTLHNGHNLITTYLLGLDPVPTRLTHLYFGLGHGGALFNEYLQNDAAAHITSLALEDSVLPLSPDDSEPNCAKLRRLRHLAITARGLPSSPGLFISPDLLIGLVKAKLLLERILGSPAFCTLETITLSATFRPFFPTVWLDMDALLADAEAWPRLRRVTLTVSPEYRRKYIDTNSLVVEPSGGKRVPLALELHRLFARCEARGLLVVDIPILKPSASWNEICQTLDDYQYTSGMMIDA</sequence>
<dbReference type="EMBL" id="JARKIB010000631">
    <property type="protein sequence ID" value="KAJ7696373.1"/>
    <property type="molecule type" value="Genomic_DNA"/>
</dbReference>
<gene>
    <name evidence="1" type="ORF">B0H16DRAFT_1647661</name>
</gene>
<keyword evidence="2" id="KW-1185">Reference proteome</keyword>
<evidence type="ECO:0000313" key="1">
    <source>
        <dbReference type="EMBL" id="KAJ7696373.1"/>
    </source>
</evidence>
<dbReference type="Proteomes" id="UP001215598">
    <property type="component" value="Unassembled WGS sequence"/>
</dbReference>
<evidence type="ECO:0008006" key="3">
    <source>
        <dbReference type="Google" id="ProtNLM"/>
    </source>
</evidence>